<organism evidence="14 15">
    <name type="scientific">Shimia aestuarii</name>
    <dbReference type="NCBI Taxonomy" id="254406"/>
    <lineage>
        <taxon>Bacteria</taxon>
        <taxon>Pseudomonadati</taxon>
        <taxon>Pseudomonadota</taxon>
        <taxon>Alphaproteobacteria</taxon>
        <taxon>Rhodobacterales</taxon>
        <taxon>Roseobacteraceae</taxon>
    </lineage>
</organism>
<evidence type="ECO:0000256" key="11">
    <source>
        <dbReference type="ARBA" id="ARBA00047715"/>
    </source>
</evidence>
<evidence type="ECO:0000256" key="6">
    <source>
        <dbReference type="ARBA" id="ARBA00022679"/>
    </source>
</evidence>
<protein>
    <recommendedName>
        <fullName evidence="5">8-amino-7-oxononanoate synthase</fullName>
        <ecNumber evidence="5">2.3.1.47</ecNumber>
    </recommendedName>
    <alternativeName>
        <fullName evidence="9">7-keto-8-amino-pelargonic acid synthase</fullName>
    </alternativeName>
    <alternativeName>
        <fullName evidence="10">8-amino-7-ketopelargonate synthase</fullName>
    </alternativeName>
</protein>
<dbReference type="InterPro" id="IPR015422">
    <property type="entry name" value="PyrdxlP-dep_Trfase_small"/>
</dbReference>
<reference evidence="14 15" key="1">
    <citation type="submission" date="2016-10" db="EMBL/GenBank/DDBJ databases">
        <authorList>
            <person name="de Groot N.N."/>
        </authorList>
    </citation>
    <scope>NUCLEOTIDE SEQUENCE [LARGE SCALE GENOMIC DNA]</scope>
    <source>
        <strain evidence="14 15">DSM 15283</strain>
    </source>
</reference>
<dbReference type="RefSeq" id="WP_093091596.1">
    <property type="nucleotide sequence ID" value="NZ_FOTQ01000001.1"/>
</dbReference>
<dbReference type="GO" id="GO:0008710">
    <property type="term" value="F:8-amino-7-oxononanoate synthase activity"/>
    <property type="evidence" value="ECO:0007669"/>
    <property type="project" value="UniProtKB-EC"/>
</dbReference>
<evidence type="ECO:0000256" key="1">
    <source>
        <dbReference type="ARBA" id="ARBA00001933"/>
    </source>
</evidence>
<evidence type="ECO:0000256" key="10">
    <source>
        <dbReference type="ARBA" id="ARBA00033381"/>
    </source>
</evidence>
<comment type="subunit">
    <text evidence="4">Homodimer.</text>
</comment>
<evidence type="ECO:0000313" key="14">
    <source>
        <dbReference type="EMBL" id="SFL67998.1"/>
    </source>
</evidence>
<evidence type="ECO:0000256" key="2">
    <source>
        <dbReference type="ARBA" id="ARBA00004746"/>
    </source>
</evidence>
<feature type="domain" description="Aminotransferase class I/classII large" evidence="13">
    <location>
        <begin position="49"/>
        <end position="390"/>
    </location>
</feature>
<evidence type="ECO:0000256" key="5">
    <source>
        <dbReference type="ARBA" id="ARBA00013187"/>
    </source>
</evidence>
<dbReference type="Proteomes" id="UP000199144">
    <property type="component" value="Unassembled WGS sequence"/>
</dbReference>
<dbReference type="Gene3D" id="3.40.640.10">
    <property type="entry name" value="Type I PLP-dependent aspartate aminotransferase-like (Major domain)"/>
    <property type="match status" value="1"/>
</dbReference>
<evidence type="ECO:0000256" key="9">
    <source>
        <dbReference type="ARBA" id="ARBA00032610"/>
    </source>
</evidence>
<evidence type="ECO:0000256" key="12">
    <source>
        <dbReference type="RuleBase" id="RU003693"/>
    </source>
</evidence>
<accession>A0A1I4JN24</accession>
<keyword evidence="6" id="KW-0808">Transferase</keyword>
<dbReference type="SUPFAM" id="SSF53383">
    <property type="entry name" value="PLP-dependent transferases"/>
    <property type="match status" value="1"/>
</dbReference>
<evidence type="ECO:0000259" key="13">
    <source>
        <dbReference type="Pfam" id="PF00155"/>
    </source>
</evidence>
<dbReference type="EMBL" id="FOTQ01000001">
    <property type="protein sequence ID" value="SFL67998.1"/>
    <property type="molecule type" value="Genomic_DNA"/>
</dbReference>
<keyword evidence="8 12" id="KW-0663">Pyridoxal phosphate</keyword>
<keyword evidence="15" id="KW-1185">Reference proteome</keyword>
<sequence>MESKTSSFLKFTERFFRLGGGFLIEEDNPYFVATDMLEDMSDQWPDGYLSMAHYDYLGLMHHPETTEAAKAAIDRHGTGAGASRLVGGERMAHRAFEEEMAEFLGVGGVMTMISGYLTNVSVIGLFMHHKDLIVVDELAHNSIMVGAQGVRADVVSYPHNDLDALDALLQEKRGNYTRVMICTEGLFSMDGDITDLPKLLEIKERHDAWLLLDEAHSYGVLGATGRGSCEHFGVDPERIELSVGTLSKSFASAGGFVAGNKAAIDVMRFGVQGFIYSVGLQPATVASSHQALRILRREPERVTRLRENSVMFLNKAREAGLNTGTAVGEAVVPIMFDTPMECLQVAKKLMDQGIYAPPVIQIGVPKDLPRIRFFISASHTEADIDRVINAVIEASGGAHAARARLSAE</sequence>
<dbReference type="Pfam" id="PF00155">
    <property type="entry name" value="Aminotran_1_2"/>
    <property type="match status" value="1"/>
</dbReference>
<dbReference type="OrthoDB" id="9807157at2"/>
<dbReference type="STRING" id="254406.SAMN04488042_1011098"/>
<evidence type="ECO:0000256" key="8">
    <source>
        <dbReference type="ARBA" id="ARBA00022898"/>
    </source>
</evidence>
<dbReference type="GO" id="GO:0030170">
    <property type="term" value="F:pyridoxal phosphate binding"/>
    <property type="evidence" value="ECO:0007669"/>
    <property type="project" value="InterPro"/>
</dbReference>
<comment type="similarity">
    <text evidence="3">Belongs to the class-II pyridoxal-phosphate-dependent aminotransferase family. BioF subfamily.</text>
</comment>
<dbReference type="InterPro" id="IPR050087">
    <property type="entry name" value="AON_synthase_class-II"/>
</dbReference>
<dbReference type="EC" id="2.3.1.47" evidence="5"/>
<dbReference type="AlphaFoldDB" id="A0A1I4JN24"/>
<dbReference type="CDD" id="cd06454">
    <property type="entry name" value="KBL_like"/>
    <property type="match status" value="1"/>
</dbReference>
<comment type="cofactor">
    <cofactor evidence="1 12">
        <name>pyridoxal 5'-phosphate</name>
        <dbReference type="ChEBI" id="CHEBI:597326"/>
    </cofactor>
</comment>
<dbReference type="GO" id="GO:0009102">
    <property type="term" value="P:biotin biosynthetic process"/>
    <property type="evidence" value="ECO:0007669"/>
    <property type="project" value="UniProtKB-KW"/>
</dbReference>
<dbReference type="InterPro" id="IPR015421">
    <property type="entry name" value="PyrdxlP-dep_Trfase_major"/>
</dbReference>
<comment type="catalytic activity">
    <reaction evidence="11">
        <text>6-carboxyhexanoyl-[ACP] + L-alanine + H(+) = (8S)-8-amino-7-oxononanoate + holo-[ACP] + CO2</text>
        <dbReference type="Rhea" id="RHEA:42288"/>
        <dbReference type="Rhea" id="RHEA-COMP:9685"/>
        <dbReference type="Rhea" id="RHEA-COMP:9955"/>
        <dbReference type="ChEBI" id="CHEBI:15378"/>
        <dbReference type="ChEBI" id="CHEBI:16526"/>
        <dbReference type="ChEBI" id="CHEBI:57972"/>
        <dbReference type="ChEBI" id="CHEBI:64479"/>
        <dbReference type="ChEBI" id="CHEBI:78846"/>
        <dbReference type="ChEBI" id="CHEBI:149468"/>
        <dbReference type="EC" id="2.3.1.47"/>
    </reaction>
</comment>
<dbReference type="InterPro" id="IPR015424">
    <property type="entry name" value="PyrdxlP-dep_Trfase"/>
</dbReference>
<gene>
    <name evidence="14" type="ORF">SAMN04488042_1011098</name>
</gene>
<evidence type="ECO:0000256" key="3">
    <source>
        <dbReference type="ARBA" id="ARBA00010008"/>
    </source>
</evidence>
<dbReference type="PANTHER" id="PTHR13693:SF100">
    <property type="entry name" value="8-AMINO-7-OXONONANOATE SYNTHASE"/>
    <property type="match status" value="1"/>
</dbReference>
<evidence type="ECO:0000256" key="7">
    <source>
        <dbReference type="ARBA" id="ARBA00022756"/>
    </source>
</evidence>
<dbReference type="InterPro" id="IPR001917">
    <property type="entry name" value="Aminotrans_II_pyridoxalP_BS"/>
</dbReference>
<dbReference type="PROSITE" id="PS00599">
    <property type="entry name" value="AA_TRANSFER_CLASS_2"/>
    <property type="match status" value="1"/>
</dbReference>
<proteinExistence type="inferred from homology"/>
<name>A0A1I4JN24_9RHOB</name>
<dbReference type="InterPro" id="IPR004839">
    <property type="entry name" value="Aminotransferase_I/II_large"/>
</dbReference>
<evidence type="ECO:0000313" key="15">
    <source>
        <dbReference type="Proteomes" id="UP000199144"/>
    </source>
</evidence>
<comment type="pathway">
    <text evidence="2">Cofactor biosynthesis; biotin biosynthesis.</text>
</comment>
<dbReference type="Gene3D" id="3.90.1150.10">
    <property type="entry name" value="Aspartate Aminotransferase, domain 1"/>
    <property type="match status" value="1"/>
</dbReference>
<evidence type="ECO:0000256" key="4">
    <source>
        <dbReference type="ARBA" id="ARBA00011738"/>
    </source>
</evidence>
<keyword evidence="7" id="KW-0093">Biotin biosynthesis</keyword>
<dbReference type="PANTHER" id="PTHR13693">
    <property type="entry name" value="CLASS II AMINOTRANSFERASE/8-AMINO-7-OXONONANOATE SYNTHASE"/>
    <property type="match status" value="1"/>
</dbReference>